<dbReference type="CDD" id="cd09170">
    <property type="entry name" value="PLDc_Nuc"/>
    <property type="match status" value="1"/>
</dbReference>
<feature type="signal peptide" evidence="8">
    <location>
        <begin position="1"/>
        <end position="21"/>
    </location>
</feature>
<dbReference type="SUPFAM" id="SSF56024">
    <property type="entry name" value="Phospholipase D/nuclease"/>
    <property type="match status" value="1"/>
</dbReference>
<keyword evidence="8" id="KW-0732">Signal</keyword>
<dbReference type="PANTHER" id="PTHR43856">
    <property type="entry name" value="CARDIOLIPIN HYDROLASE"/>
    <property type="match status" value="1"/>
</dbReference>
<feature type="region of interest" description="Disordered" evidence="7">
    <location>
        <begin position="179"/>
        <end position="205"/>
    </location>
</feature>
<evidence type="ECO:0000313" key="11">
    <source>
        <dbReference type="Proteomes" id="UP000178606"/>
    </source>
</evidence>
<feature type="chain" id="PRO_5009523538" description="phospholipase D" evidence="8">
    <location>
        <begin position="22"/>
        <end position="205"/>
    </location>
</feature>
<organism evidence="10 11">
    <name type="scientific">Handelsmanbacteria sp. (strain RIFCSPLOWO2_12_FULL_64_10)</name>
    <dbReference type="NCBI Taxonomy" id="1817868"/>
    <lineage>
        <taxon>Bacteria</taxon>
        <taxon>Candidatus Handelsmaniibacteriota</taxon>
    </lineage>
</organism>
<evidence type="ECO:0000256" key="1">
    <source>
        <dbReference type="ARBA" id="ARBA00000798"/>
    </source>
</evidence>
<accession>A0A1F6CT26</accession>
<dbReference type="Proteomes" id="UP000178606">
    <property type="component" value="Unassembled WGS sequence"/>
</dbReference>
<keyword evidence="5" id="KW-0442">Lipid degradation</keyword>
<dbReference type="GO" id="GO:0016891">
    <property type="term" value="F:RNA endonuclease activity producing 5'-phosphomonoesters, hydrolytic mechanism"/>
    <property type="evidence" value="ECO:0007669"/>
    <property type="project" value="TreeGrafter"/>
</dbReference>
<feature type="domain" description="PLD phosphodiesterase" evidence="9">
    <location>
        <begin position="116"/>
        <end position="143"/>
    </location>
</feature>
<dbReference type="PANTHER" id="PTHR43856:SF1">
    <property type="entry name" value="MITOCHONDRIAL CARDIOLIPIN HYDROLASE"/>
    <property type="match status" value="1"/>
</dbReference>
<evidence type="ECO:0000256" key="8">
    <source>
        <dbReference type="SAM" id="SignalP"/>
    </source>
</evidence>
<sequence>MRQYLCILTLVLALFSGCAQQQAPPQAGVDRGSIQVYFSPKGGATEAVVRELNGARRAVRVQAYSFTSQPIAKALLEAKKRGVDVEIVVDKSQRNERYTEADFTANQGIPTFVDDGHAIAHNKIILIDGETILTGSFNFTKAAEERNAENLLVIKGFPDMVRHYEQNYALHRAHSEAYRGRAEQAMTDEEEEPVSGRGRQSGRRR</sequence>
<dbReference type="InterPro" id="IPR025202">
    <property type="entry name" value="PLD-like_dom"/>
</dbReference>
<keyword evidence="4" id="KW-0378">Hydrolase</keyword>
<dbReference type="GO" id="GO:0016042">
    <property type="term" value="P:lipid catabolic process"/>
    <property type="evidence" value="ECO:0007669"/>
    <property type="project" value="UniProtKB-KW"/>
</dbReference>
<name>A0A1F6CT26_HANXR</name>
<evidence type="ECO:0000256" key="2">
    <source>
        <dbReference type="ARBA" id="ARBA00008664"/>
    </source>
</evidence>
<reference evidence="10 11" key="1">
    <citation type="journal article" date="2016" name="Nat. Commun.">
        <title>Thousands of microbial genomes shed light on interconnected biogeochemical processes in an aquifer system.</title>
        <authorList>
            <person name="Anantharaman K."/>
            <person name="Brown C.T."/>
            <person name="Hug L.A."/>
            <person name="Sharon I."/>
            <person name="Castelle C.J."/>
            <person name="Probst A.J."/>
            <person name="Thomas B.C."/>
            <person name="Singh A."/>
            <person name="Wilkins M.J."/>
            <person name="Karaoz U."/>
            <person name="Brodie E.L."/>
            <person name="Williams K.H."/>
            <person name="Hubbard S.S."/>
            <person name="Banfield J.F."/>
        </authorList>
    </citation>
    <scope>NUCLEOTIDE SEQUENCE [LARGE SCALE GENOMIC DNA]</scope>
    <source>
        <strain evidence="11">RIFCSPLOWO2_12_FULL_64_10</strain>
    </source>
</reference>
<comment type="catalytic activity">
    <reaction evidence="1">
        <text>a 1,2-diacyl-sn-glycero-3-phosphocholine + H2O = a 1,2-diacyl-sn-glycero-3-phosphate + choline + H(+)</text>
        <dbReference type="Rhea" id="RHEA:14445"/>
        <dbReference type="ChEBI" id="CHEBI:15354"/>
        <dbReference type="ChEBI" id="CHEBI:15377"/>
        <dbReference type="ChEBI" id="CHEBI:15378"/>
        <dbReference type="ChEBI" id="CHEBI:57643"/>
        <dbReference type="ChEBI" id="CHEBI:58608"/>
        <dbReference type="EC" id="3.1.4.4"/>
    </reaction>
</comment>
<dbReference type="GO" id="GO:0004630">
    <property type="term" value="F:phospholipase D activity"/>
    <property type="evidence" value="ECO:0007669"/>
    <property type="project" value="UniProtKB-EC"/>
</dbReference>
<evidence type="ECO:0000256" key="7">
    <source>
        <dbReference type="SAM" id="MobiDB-lite"/>
    </source>
</evidence>
<dbReference type="AlphaFoldDB" id="A0A1F6CT26"/>
<evidence type="ECO:0000256" key="6">
    <source>
        <dbReference type="ARBA" id="ARBA00023098"/>
    </source>
</evidence>
<evidence type="ECO:0000256" key="3">
    <source>
        <dbReference type="ARBA" id="ARBA00012027"/>
    </source>
</evidence>
<dbReference type="Pfam" id="PF13091">
    <property type="entry name" value="PLDc_2"/>
    <property type="match status" value="1"/>
</dbReference>
<dbReference type="PROSITE" id="PS50035">
    <property type="entry name" value="PLD"/>
    <property type="match status" value="1"/>
</dbReference>
<dbReference type="EC" id="3.1.4.4" evidence="3"/>
<dbReference type="PROSITE" id="PS51257">
    <property type="entry name" value="PROKAR_LIPOPROTEIN"/>
    <property type="match status" value="1"/>
</dbReference>
<proteinExistence type="inferred from homology"/>
<comment type="caution">
    <text evidence="10">The sequence shown here is derived from an EMBL/GenBank/DDBJ whole genome shotgun (WGS) entry which is preliminary data.</text>
</comment>
<evidence type="ECO:0000259" key="9">
    <source>
        <dbReference type="PROSITE" id="PS50035"/>
    </source>
</evidence>
<protein>
    <recommendedName>
        <fullName evidence="3">phospholipase D</fullName>
        <ecNumber evidence="3">3.1.4.4</ecNumber>
    </recommendedName>
</protein>
<comment type="similarity">
    <text evidence="2">Belongs to the phospholipase D family.</text>
</comment>
<dbReference type="Gene3D" id="3.30.870.10">
    <property type="entry name" value="Endonuclease Chain A"/>
    <property type="match status" value="1"/>
</dbReference>
<dbReference type="EMBL" id="MFKF01000141">
    <property type="protein sequence ID" value="OGG52326.1"/>
    <property type="molecule type" value="Genomic_DNA"/>
</dbReference>
<dbReference type="InterPro" id="IPR001736">
    <property type="entry name" value="PLipase_D/transphosphatidylase"/>
</dbReference>
<evidence type="ECO:0000256" key="4">
    <source>
        <dbReference type="ARBA" id="ARBA00022801"/>
    </source>
</evidence>
<gene>
    <name evidence="10" type="ORF">A3F84_25345</name>
</gene>
<dbReference type="InterPro" id="IPR051406">
    <property type="entry name" value="PLD_domain"/>
</dbReference>
<evidence type="ECO:0000256" key="5">
    <source>
        <dbReference type="ARBA" id="ARBA00022963"/>
    </source>
</evidence>
<dbReference type="GO" id="GO:0006793">
    <property type="term" value="P:phosphorus metabolic process"/>
    <property type="evidence" value="ECO:0007669"/>
    <property type="project" value="UniProtKB-ARBA"/>
</dbReference>
<keyword evidence="6" id="KW-0443">Lipid metabolism</keyword>
<evidence type="ECO:0000313" key="10">
    <source>
        <dbReference type="EMBL" id="OGG52326.1"/>
    </source>
</evidence>
<dbReference type="SMART" id="SM00155">
    <property type="entry name" value="PLDc"/>
    <property type="match status" value="1"/>
</dbReference>